<keyword evidence="4" id="KW-1185">Reference proteome</keyword>
<dbReference type="RefSeq" id="WP_123303871.1">
    <property type="nucleotide sequence ID" value="NZ_RKHK01000001.1"/>
</dbReference>
<dbReference type="GO" id="GO:0043546">
    <property type="term" value="F:molybdopterin cofactor binding"/>
    <property type="evidence" value="ECO:0007669"/>
    <property type="project" value="TreeGrafter"/>
</dbReference>
<proteinExistence type="predicted"/>
<dbReference type="AlphaFoldDB" id="A0A3N2BDX8"/>
<gene>
    <name evidence="3" type="ORF">EDD31_1838</name>
</gene>
<feature type="transmembrane region" description="Helical" evidence="1">
    <location>
        <begin position="100"/>
        <end position="118"/>
    </location>
</feature>
<feature type="transmembrane region" description="Helical" evidence="1">
    <location>
        <begin position="164"/>
        <end position="186"/>
    </location>
</feature>
<sequence>MTRITRGVAALAGLAAGAVTIGLAEVLAGLLVRATDTLGTPSPLLAVGEAFVDLTPAWLKELAIATFGTADKIALFVGMGLVLVAVCAGLGILARHRTTAAVIGFAAVGVLAVIAVFSRPGSGLSDALPTVVGTALGAITLARLTRATTAAAAEPDGDPSRRSVLVGGTSLTVVGVLGIVAGRVVSGAGDVVRMAREAFVVPRVPNPVSVPEGADPGIAGQTTYRTANDTFFRIDTALSVPQVDPDSWRLRVHGLVEEEIEIDMDELLAQPLVEALVTLTCVSNTVGGDLAGNAVWTGWPVRELLARARPLPEADMVLSTSVDGWTAGTPLEVLTDDRNSLLAVGMNGEPLPEQHGFPVRMVVPGLYGYVSATKWVVDLKVTRFADDEGYWTPRGWAERGPIKTASRIDVPRGEVDAGPGVIAGVAWAQHRGVSAVEVRVDDGDWQTAALAEEPTVDSWRMWKLDWDAEPGQHTITVRATDGDGEVQTEEIAAPAPDGASGWHSVEVEVR</sequence>
<dbReference type="GO" id="GO:0008482">
    <property type="term" value="F:sulfite oxidase activity"/>
    <property type="evidence" value="ECO:0007669"/>
    <property type="project" value="TreeGrafter"/>
</dbReference>
<dbReference type="PANTHER" id="PTHR19372">
    <property type="entry name" value="SULFITE REDUCTASE"/>
    <property type="match status" value="1"/>
</dbReference>
<keyword evidence="1" id="KW-0812">Transmembrane</keyword>
<dbReference type="PANTHER" id="PTHR19372:SF7">
    <property type="entry name" value="SULFITE OXIDASE, MITOCHONDRIAL"/>
    <property type="match status" value="1"/>
</dbReference>
<dbReference type="SUPFAM" id="SSF56524">
    <property type="entry name" value="Oxidoreductase molybdopterin-binding domain"/>
    <property type="match status" value="1"/>
</dbReference>
<dbReference type="InterPro" id="IPR014756">
    <property type="entry name" value="Ig_E-set"/>
</dbReference>
<dbReference type="Pfam" id="PF00174">
    <property type="entry name" value="Oxidored_molyb"/>
    <property type="match status" value="1"/>
</dbReference>
<dbReference type="Gene3D" id="2.60.40.650">
    <property type="match status" value="1"/>
</dbReference>
<accession>A0A3N2BDX8</accession>
<reference evidence="3 4" key="1">
    <citation type="submission" date="2018-11" db="EMBL/GenBank/DDBJ databases">
        <title>Sequencing the genomes of 1000 actinobacteria strains.</title>
        <authorList>
            <person name="Klenk H.-P."/>
        </authorList>
    </citation>
    <scope>NUCLEOTIDE SEQUENCE [LARGE SCALE GENOMIC DNA]</scope>
    <source>
        <strain evidence="3 4">DSM 11294</strain>
    </source>
</reference>
<evidence type="ECO:0000256" key="1">
    <source>
        <dbReference type="SAM" id="Phobius"/>
    </source>
</evidence>
<comment type="caution">
    <text evidence="3">The sequence shown here is derived from an EMBL/GenBank/DDBJ whole genome shotgun (WGS) entry which is preliminary data.</text>
</comment>
<keyword evidence="1" id="KW-1133">Transmembrane helix</keyword>
<organism evidence="3 4">
    <name type="scientific">Bogoriella caseilytica</name>
    <dbReference type="NCBI Taxonomy" id="56055"/>
    <lineage>
        <taxon>Bacteria</taxon>
        <taxon>Bacillati</taxon>
        <taxon>Actinomycetota</taxon>
        <taxon>Actinomycetes</taxon>
        <taxon>Micrococcales</taxon>
        <taxon>Bogoriellaceae</taxon>
        <taxon>Bogoriella</taxon>
    </lineage>
</organism>
<protein>
    <submittedName>
        <fullName evidence="3">DMSO/TMAO reductase YedYZ molybdopterin-dependent catalytic subunit</fullName>
    </submittedName>
</protein>
<dbReference type="OrthoDB" id="9795587at2"/>
<feature type="transmembrane region" description="Helical" evidence="1">
    <location>
        <begin position="73"/>
        <end position="93"/>
    </location>
</feature>
<evidence type="ECO:0000259" key="2">
    <source>
        <dbReference type="Pfam" id="PF00174"/>
    </source>
</evidence>
<evidence type="ECO:0000313" key="3">
    <source>
        <dbReference type="EMBL" id="ROR73457.1"/>
    </source>
</evidence>
<dbReference type="InterPro" id="IPR036374">
    <property type="entry name" value="OxRdtase_Mopterin-bd_sf"/>
</dbReference>
<dbReference type="Gene3D" id="3.90.420.10">
    <property type="entry name" value="Oxidoreductase, molybdopterin-binding domain"/>
    <property type="match status" value="1"/>
</dbReference>
<dbReference type="EMBL" id="RKHK01000001">
    <property type="protein sequence ID" value="ROR73457.1"/>
    <property type="molecule type" value="Genomic_DNA"/>
</dbReference>
<keyword evidence="1" id="KW-0472">Membrane</keyword>
<dbReference type="SUPFAM" id="SSF81296">
    <property type="entry name" value="E set domains"/>
    <property type="match status" value="1"/>
</dbReference>
<dbReference type="GO" id="GO:0006790">
    <property type="term" value="P:sulfur compound metabolic process"/>
    <property type="evidence" value="ECO:0007669"/>
    <property type="project" value="TreeGrafter"/>
</dbReference>
<feature type="domain" description="Oxidoreductase molybdopterin-binding" evidence="2">
    <location>
        <begin position="238"/>
        <end position="391"/>
    </location>
</feature>
<dbReference type="Proteomes" id="UP000280668">
    <property type="component" value="Unassembled WGS sequence"/>
</dbReference>
<dbReference type="InterPro" id="IPR000572">
    <property type="entry name" value="OxRdtase_Mopterin-bd_dom"/>
</dbReference>
<name>A0A3N2BDX8_9MICO</name>
<evidence type="ECO:0000313" key="4">
    <source>
        <dbReference type="Proteomes" id="UP000280668"/>
    </source>
</evidence>
<dbReference type="GO" id="GO:0020037">
    <property type="term" value="F:heme binding"/>
    <property type="evidence" value="ECO:0007669"/>
    <property type="project" value="TreeGrafter"/>
</dbReference>